<name>A0A1G6MTH0_NIADE</name>
<proteinExistence type="predicted"/>
<dbReference type="Proteomes" id="UP000198757">
    <property type="component" value="Unassembled WGS sequence"/>
</dbReference>
<dbReference type="RefSeq" id="WP_090389233.1">
    <property type="nucleotide sequence ID" value="NZ_FMZO01000003.1"/>
</dbReference>
<accession>A0A1G6MTH0</accession>
<evidence type="ECO:0000313" key="1">
    <source>
        <dbReference type="EMBL" id="SDC58898.1"/>
    </source>
</evidence>
<keyword evidence="2" id="KW-1185">Reference proteome</keyword>
<organism evidence="1 2">
    <name type="scientific">Niabella drilacis (strain DSM 25811 / CCM 8410 / CCUG 62505 / LMG 26954 / E90)</name>
    <dbReference type="NCBI Taxonomy" id="1285928"/>
    <lineage>
        <taxon>Bacteria</taxon>
        <taxon>Pseudomonadati</taxon>
        <taxon>Bacteroidota</taxon>
        <taxon>Chitinophagia</taxon>
        <taxon>Chitinophagales</taxon>
        <taxon>Chitinophagaceae</taxon>
        <taxon>Niabella</taxon>
    </lineage>
</organism>
<evidence type="ECO:0000313" key="2">
    <source>
        <dbReference type="Proteomes" id="UP000198757"/>
    </source>
</evidence>
<reference evidence="2" key="1">
    <citation type="submission" date="2016-10" db="EMBL/GenBank/DDBJ databases">
        <authorList>
            <person name="Varghese N."/>
            <person name="Submissions S."/>
        </authorList>
    </citation>
    <scope>NUCLEOTIDE SEQUENCE [LARGE SCALE GENOMIC DNA]</scope>
    <source>
        <strain evidence="2">DSM 25811 / CCM 8410 / LMG 26954 / E90</strain>
    </source>
</reference>
<dbReference type="EMBL" id="FMZO01000003">
    <property type="protein sequence ID" value="SDC58898.1"/>
    <property type="molecule type" value="Genomic_DNA"/>
</dbReference>
<dbReference type="STRING" id="1285928.SAMN04487894_10335"/>
<dbReference type="AlphaFoldDB" id="A0A1G6MTH0"/>
<sequence>MSKSYYVNKTAQNNGDHEVHTEGCAWLPEPANRIYLGSYHSCGDAVREAKKYYRQVNGCYYCANPCHTR</sequence>
<dbReference type="OrthoDB" id="47198at2"/>
<gene>
    <name evidence="1" type="ORF">SAMN04487894_10335</name>
</gene>
<protein>
    <submittedName>
        <fullName evidence="1">Uncharacterized protein</fullName>
    </submittedName>
</protein>